<keyword evidence="3" id="KW-0472">Membrane</keyword>
<feature type="non-terminal residue" evidence="13">
    <location>
        <position position="1"/>
    </location>
</feature>
<evidence type="ECO:0000256" key="8">
    <source>
        <dbReference type="ARBA" id="ARBA00023326"/>
    </source>
</evidence>
<dbReference type="Pfam" id="PF01522">
    <property type="entry name" value="Polysacc_deac_1"/>
    <property type="match status" value="1"/>
</dbReference>
<evidence type="ECO:0000259" key="12">
    <source>
        <dbReference type="PROSITE" id="PS51677"/>
    </source>
</evidence>
<dbReference type="PANTHER" id="PTHR10587">
    <property type="entry name" value="GLYCOSYL TRANSFERASE-RELATED"/>
    <property type="match status" value="1"/>
</dbReference>
<dbReference type="GO" id="GO:0006032">
    <property type="term" value="P:chitin catabolic process"/>
    <property type="evidence" value="ECO:0007669"/>
    <property type="project" value="UniProtKB-KW"/>
</dbReference>
<evidence type="ECO:0000256" key="6">
    <source>
        <dbReference type="ARBA" id="ARBA00023285"/>
    </source>
</evidence>
<dbReference type="OrthoDB" id="407355at2759"/>
<sequence>VLLSLVNARPSGKVKFERRQKSNYPPPYSPADPKYLPQDWKDALASAQAAGKIPDIPLSTVDSNGNTHYPPGPSAQDICSWTTTKCYGPNDVKQAPDNTWIVGFDDGPTNASPDLYNFLQSQNQTAVHFMIGSNVQSLPSAVKQAQSLGQEFAVHTWSHNMMTTLSNEVILGELGWTMQIIYDLTGYLCTSWRPPLGDNDNRVRAIAENVFGLKAVMWNAECNDWCLDGHGGSECPNENPGKDYGSVVAAVEKAIQKPKSPGVILLEHELTGESVQIFKDAFPQIKAAGWNTQTLSVALGKDWYTNAKNGTTPPIPVKGMTVSENT</sequence>
<gene>
    <name evidence="13" type="ORF">FA14DRAFT_116241</name>
</gene>
<keyword evidence="3" id="KW-0325">Glycoprotein</keyword>
<evidence type="ECO:0000256" key="10">
    <source>
        <dbReference type="ARBA" id="ARBA00048494"/>
    </source>
</evidence>
<dbReference type="InterPro" id="IPR050248">
    <property type="entry name" value="Polysacc_deacetylase_ArnD"/>
</dbReference>
<dbReference type="Gene3D" id="3.20.20.370">
    <property type="entry name" value="Glycoside hydrolase/deacetylase"/>
    <property type="match status" value="1"/>
</dbReference>
<dbReference type="InParanoid" id="A0A316V6A6"/>
<dbReference type="PANTHER" id="PTHR10587:SF135">
    <property type="entry name" value="CHITIN DEACETYLASE 3"/>
    <property type="match status" value="1"/>
</dbReference>
<dbReference type="InterPro" id="IPR002509">
    <property type="entry name" value="NODB_dom"/>
</dbReference>
<comment type="catalytic activity">
    <reaction evidence="10">
        <text>[(1-&gt;4)-N-acetyl-beta-D-glucosaminyl](n) + n H2O = chitosan + n acetate</text>
        <dbReference type="Rhea" id="RHEA:10464"/>
        <dbReference type="Rhea" id="RHEA-COMP:9593"/>
        <dbReference type="Rhea" id="RHEA-COMP:9597"/>
        <dbReference type="ChEBI" id="CHEBI:15377"/>
        <dbReference type="ChEBI" id="CHEBI:17029"/>
        <dbReference type="ChEBI" id="CHEBI:30089"/>
        <dbReference type="ChEBI" id="CHEBI:57704"/>
        <dbReference type="EC" id="3.5.1.41"/>
    </reaction>
    <physiologicalReaction direction="left-to-right" evidence="10">
        <dbReference type="Rhea" id="RHEA:10465"/>
    </physiologicalReaction>
</comment>
<dbReference type="AlphaFoldDB" id="A0A316V6A6"/>
<dbReference type="GO" id="GO:0004099">
    <property type="term" value="F:chitin deacetylase activity"/>
    <property type="evidence" value="ECO:0007669"/>
    <property type="project" value="UniProtKB-EC"/>
</dbReference>
<keyword evidence="14" id="KW-1185">Reference proteome</keyword>
<dbReference type="GeneID" id="37017945"/>
<proteinExistence type="predicted"/>
<organism evidence="13 14">
    <name type="scientific">Meira miltonrushii</name>
    <dbReference type="NCBI Taxonomy" id="1280837"/>
    <lineage>
        <taxon>Eukaryota</taxon>
        <taxon>Fungi</taxon>
        <taxon>Dikarya</taxon>
        <taxon>Basidiomycota</taxon>
        <taxon>Ustilaginomycotina</taxon>
        <taxon>Exobasidiomycetes</taxon>
        <taxon>Exobasidiales</taxon>
        <taxon>Brachybasidiaceae</taxon>
        <taxon>Meira</taxon>
    </lineage>
</organism>
<dbReference type="GO" id="GO:0000272">
    <property type="term" value="P:polysaccharide catabolic process"/>
    <property type="evidence" value="ECO:0007669"/>
    <property type="project" value="UniProtKB-KW"/>
</dbReference>
<evidence type="ECO:0000256" key="4">
    <source>
        <dbReference type="ARBA" id="ARBA00023024"/>
    </source>
</evidence>
<evidence type="ECO:0000313" key="13">
    <source>
        <dbReference type="EMBL" id="PWN33129.1"/>
    </source>
</evidence>
<feature type="region of interest" description="Disordered" evidence="11">
    <location>
        <begin position="14"/>
        <end position="34"/>
    </location>
</feature>
<keyword evidence="5" id="KW-0119">Carbohydrate metabolism</keyword>
<evidence type="ECO:0000256" key="1">
    <source>
        <dbReference type="ARBA" id="ARBA00001941"/>
    </source>
</evidence>
<name>A0A316V6A6_9BASI</name>
<dbReference type="GO" id="GO:0009272">
    <property type="term" value="P:fungal-type cell wall biogenesis"/>
    <property type="evidence" value="ECO:0007669"/>
    <property type="project" value="UniProtKB-ARBA"/>
</dbReference>
<dbReference type="RefSeq" id="XP_025353431.1">
    <property type="nucleotide sequence ID" value="XM_025496164.1"/>
</dbReference>
<protein>
    <recommendedName>
        <fullName evidence="9">chitin deacetylase</fullName>
        <ecNumber evidence="9">3.5.1.41</ecNumber>
    </recommendedName>
</protein>
<dbReference type="PROSITE" id="PS51677">
    <property type="entry name" value="NODB"/>
    <property type="match status" value="1"/>
</dbReference>
<keyword evidence="13" id="KW-0378">Hydrolase</keyword>
<accession>A0A316V6A6</accession>
<evidence type="ECO:0000256" key="11">
    <source>
        <dbReference type="SAM" id="MobiDB-lite"/>
    </source>
</evidence>
<evidence type="ECO:0000256" key="3">
    <source>
        <dbReference type="ARBA" id="ARBA00022622"/>
    </source>
</evidence>
<reference evidence="13 14" key="1">
    <citation type="journal article" date="2018" name="Mol. Biol. Evol.">
        <title>Broad Genomic Sampling Reveals a Smut Pathogenic Ancestry of the Fungal Clade Ustilaginomycotina.</title>
        <authorList>
            <person name="Kijpornyongpan T."/>
            <person name="Mondo S.J."/>
            <person name="Barry K."/>
            <person name="Sandor L."/>
            <person name="Lee J."/>
            <person name="Lipzen A."/>
            <person name="Pangilinan J."/>
            <person name="LaButti K."/>
            <person name="Hainaut M."/>
            <person name="Henrissat B."/>
            <person name="Grigoriev I.V."/>
            <person name="Spatafora J.W."/>
            <person name="Aime M.C."/>
        </authorList>
    </citation>
    <scope>NUCLEOTIDE SEQUENCE [LARGE SCALE GENOMIC DNA]</scope>
    <source>
        <strain evidence="13 14">MCA 3882</strain>
    </source>
</reference>
<keyword evidence="3" id="KW-0336">GPI-anchor</keyword>
<evidence type="ECO:0000256" key="2">
    <source>
        <dbReference type="ARBA" id="ARBA00004609"/>
    </source>
</evidence>
<evidence type="ECO:0000313" key="14">
    <source>
        <dbReference type="Proteomes" id="UP000245771"/>
    </source>
</evidence>
<evidence type="ECO:0000256" key="9">
    <source>
        <dbReference type="ARBA" id="ARBA00024056"/>
    </source>
</evidence>
<keyword evidence="6" id="KW-0170">Cobalt</keyword>
<dbReference type="Proteomes" id="UP000245771">
    <property type="component" value="Unassembled WGS sequence"/>
</dbReference>
<dbReference type="InterPro" id="IPR011330">
    <property type="entry name" value="Glyco_hydro/deAcase_b/a-brl"/>
</dbReference>
<comment type="subcellular location">
    <subcellularLocation>
        <location evidence="2">Cell membrane</location>
        <topology evidence="2">Lipid-anchor</topology>
        <topology evidence="2">GPI-anchor</topology>
    </subcellularLocation>
</comment>
<dbReference type="STRING" id="1280837.A0A316V6A6"/>
<dbReference type="SUPFAM" id="SSF88713">
    <property type="entry name" value="Glycoside hydrolase/deacetylase"/>
    <property type="match status" value="1"/>
</dbReference>
<dbReference type="GO" id="GO:0098552">
    <property type="term" value="C:side of membrane"/>
    <property type="evidence" value="ECO:0007669"/>
    <property type="project" value="UniProtKB-KW"/>
</dbReference>
<dbReference type="EC" id="3.5.1.41" evidence="9"/>
<keyword evidence="8" id="KW-0624">Polysaccharide degradation</keyword>
<dbReference type="EMBL" id="KZ819604">
    <property type="protein sequence ID" value="PWN33129.1"/>
    <property type="molecule type" value="Genomic_DNA"/>
</dbReference>
<comment type="cofactor">
    <cofactor evidence="1">
        <name>Co(2+)</name>
        <dbReference type="ChEBI" id="CHEBI:48828"/>
    </cofactor>
</comment>
<evidence type="ECO:0000256" key="7">
    <source>
        <dbReference type="ARBA" id="ARBA00023288"/>
    </source>
</evidence>
<keyword evidence="7" id="KW-0449">Lipoprotein</keyword>
<dbReference type="GO" id="GO:0005886">
    <property type="term" value="C:plasma membrane"/>
    <property type="evidence" value="ECO:0007669"/>
    <property type="project" value="UniProtKB-SubCell"/>
</dbReference>
<feature type="non-terminal residue" evidence="13">
    <location>
        <position position="326"/>
    </location>
</feature>
<keyword evidence="4" id="KW-0146">Chitin degradation</keyword>
<evidence type="ECO:0000256" key="5">
    <source>
        <dbReference type="ARBA" id="ARBA00023277"/>
    </source>
</evidence>
<feature type="domain" description="NodB homology" evidence="12">
    <location>
        <begin position="98"/>
        <end position="293"/>
    </location>
</feature>